<evidence type="ECO:0000313" key="3">
    <source>
        <dbReference type="Proteomes" id="UP000242381"/>
    </source>
</evidence>
<organism evidence="2 3">
    <name type="scientific">Rhizopus microsporus</name>
    <dbReference type="NCBI Taxonomy" id="58291"/>
    <lineage>
        <taxon>Eukaryota</taxon>
        <taxon>Fungi</taxon>
        <taxon>Fungi incertae sedis</taxon>
        <taxon>Mucoromycota</taxon>
        <taxon>Mucoromycotina</taxon>
        <taxon>Mucoromycetes</taxon>
        <taxon>Mucorales</taxon>
        <taxon>Mucorineae</taxon>
        <taxon>Rhizopodaceae</taxon>
        <taxon>Rhizopus</taxon>
    </lineage>
</organism>
<protein>
    <submittedName>
        <fullName evidence="2">Uncharacterized protein</fullName>
    </submittedName>
</protein>
<keyword evidence="1" id="KW-0472">Membrane</keyword>
<gene>
    <name evidence="2" type="ORF">BCV71DRAFT_91764</name>
</gene>
<accession>A0A1X0RKA5</accession>
<dbReference type="EMBL" id="KV921677">
    <property type="protein sequence ID" value="ORE12404.1"/>
    <property type="molecule type" value="Genomic_DNA"/>
</dbReference>
<feature type="transmembrane region" description="Helical" evidence="1">
    <location>
        <begin position="23"/>
        <end position="40"/>
    </location>
</feature>
<keyword evidence="1" id="KW-1133">Transmembrane helix</keyword>
<evidence type="ECO:0000256" key="1">
    <source>
        <dbReference type="SAM" id="Phobius"/>
    </source>
</evidence>
<dbReference type="Proteomes" id="UP000242381">
    <property type="component" value="Unassembled WGS sequence"/>
</dbReference>
<sequence length="81" mass="9531">MLLVYLLLAGVVSVYLHRLLCPLLYLFVLLLIVVVLIAEYRPLIATGFFEYSFHTFQRLIYNDESEYFNEFPNLISLLEVL</sequence>
<name>A0A1X0RKA5_RHIZD</name>
<keyword evidence="1" id="KW-0812">Transmembrane</keyword>
<evidence type="ECO:0000313" key="2">
    <source>
        <dbReference type="EMBL" id="ORE12404.1"/>
    </source>
</evidence>
<dbReference type="AlphaFoldDB" id="A0A1X0RKA5"/>
<proteinExistence type="predicted"/>
<reference evidence="2 3" key="1">
    <citation type="journal article" date="2016" name="Proc. Natl. Acad. Sci. U.S.A.">
        <title>Lipid metabolic changes in an early divergent fungus govern the establishment of a mutualistic symbiosis with endobacteria.</title>
        <authorList>
            <person name="Lastovetsky O.A."/>
            <person name="Gaspar M.L."/>
            <person name="Mondo S.J."/>
            <person name="LaButti K.M."/>
            <person name="Sandor L."/>
            <person name="Grigoriev I.V."/>
            <person name="Henry S.A."/>
            <person name="Pawlowska T.E."/>
        </authorList>
    </citation>
    <scope>NUCLEOTIDE SEQUENCE [LARGE SCALE GENOMIC DNA]</scope>
    <source>
        <strain evidence="2 3">ATCC 11559</strain>
    </source>
</reference>